<dbReference type="InterPro" id="IPR009571">
    <property type="entry name" value="SUR7/Rim9-like_fungi"/>
</dbReference>
<organism evidence="6 7">
    <name type="scientific">Gymnopus androsaceus JB14</name>
    <dbReference type="NCBI Taxonomy" id="1447944"/>
    <lineage>
        <taxon>Eukaryota</taxon>
        <taxon>Fungi</taxon>
        <taxon>Dikarya</taxon>
        <taxon>Basidiomycota</taxon>
        <taxon>Agaricomycotina</taxon>
        <taxon>Agaricomycetes</taxon>
        <taxon>Agaricomycetidae</taxon>
        <taxon>Agaricales</taxon>
        <taxon>Marasmiineae</taxon>
        <taxon>Omphalotaceae</taxon>
        <taxon>Gymnopus</taxon>
    </lineage>
</organism>
<dbReference type="GO" id="GO:0005886">
    <property type="term" value="C:plasma membrane"/>
    <property type="evidence" value="ECO:0007669"/>
    <property type="project" value="InterPro"/>
</dbReference>
<dbReference type="PANTHER" id="PTHR28013:SF3">
    <property type="entry name" value="PROTEIN DCV1-RELATED"/>
    <property type="match status" value="1"/>
</dbReference>
<protein>
    <recommendedName>
        <fullName evidence="8">Pali-domain-containing protein</fullName>
    </recommendedName>
</protein>
<evidence type="ECO:0008006" key="8">
    <source>
        <dbReference type="Google" id="ProtNLM"/>
    </source>
</evidence>
<gene>
    <name evidence="6" type="ORF">BT96DRAFT_1018683</name>
</gene>
<dbReference type="PANTHER" id="PTHR28013">
    <property type="entry name" value="PROTEIN DCV1-RELATED"/>
    <property type="match status" value="1"/>
</dbReference>
<dbReference type="EMBL" id="ML769454">
    <property type="protein sequence ID" value="KAE9400680.1"/>
    <property type="molecule type" value="Genomic_DNA"/>
</dbReference>
<dbReference type="AlphaFoldDB" id="A0A6A4HSI2"/>
<name>A0A6A4HSI2_9AGAR</name>
<evidence type="ECO:0000256" key="1">
    <source>
        <dbReference type="ARBA" id="ARBA00004141"/>
    </source>
</evidence>
<evidence type="ECO:0000256" key="5">
    <source>
        <dbReference type="SAM" id="Phobius"/>
    </source>
</evidence>
<evidence type="ECO:0000256" key="4">
    <source>
        <dbReference type="ARBA" id="ARBA00023136"/>
    </source>
</evidence>
<feature type="transmembrane region" description="Helical" evidence="5">
    <location>
        <begin position="121"/>
        <end position="145"/>
    </location>
</feature>
<evidence type="ECO:0000313" key="7">
    <source>
        <dbReference type="Proteomes" id="UP000799118"/>
    </source>
</evidence>
<dbReference type="Proteomes" id="UP000799118">
    <property type="component" value="Unassembled WGS sequence"/>
</dbReference>
<keyword evidence="4 5" id="KW-0472">Membrane</keyword>
<evidence type="ECO:0000256" key="3">
    <source>
        <dbReference type="ARBA" id="ARBA00022989"/>
    </source>
</evidence>
<dbReference type="Pfam" id="PF06687">
    <property type="entry name" value="SUR7"/>
    <property type="match status" value="1"/>
</dbReference>
<comment type="subcellular location">
    <subcellularLocation>
        <location evidence="1">Membrane</location>
        <topology evidence="1">Multi-pass membrane protein</topology>
    </subcellularLocation>
</comment>
<dbReference type="GO" id="GO:0035838">
    <property type="term" value="C:growing cell tip"/>
    <property type="evidence" value="ECO:0007669"/>
    <property type="project" value="TreeGrafter"/>
</dbReference>
<feature type="transmembrane region" description="Helical" evidence="5">
    <location>
        <begin position="152"/>
        <end position="178"/>
    </location>
</feature>
<keyword evidence="7" id="KW-1185">Reference proteome</keyword>
<dbReference type="OrthoDB" id="3881at2759"/>
<reference evidence="6" key="1">
    <citation type="journal article" date="2019" name="Environ. Microbiol.">
        <title>Fungal ecological strategies reflected in gene transcription - a case study of two litter decomposers.</title>
        <authorList>
            <person name="Barbi F."/>
            <person name="Kohler A."/>
            <person name="Barry K."/>
            <person name="Baskaran P."/>
            <person name="Daum C."/>
            <person name="Fauchery L."/>
            <person name="Ihrmark K."/>
            <person name="Kuo A."/>
            <person name="LaButti K."/>
            <person name="Lipzen A."/>
            <person name="Morin E."/>
            <person name="Grigoriev I.V."/>
            <person name="Henrissat B."/>
            <person name="Lindahl B."/>
            <person name="Martin F."/>
        </authorList>
    </citation>
    <scope>NUCLEOTIDE SEQUENCE</scope>
    <source>
        <strain evidence="6">JB14</strain>
    </source>
</reference>
<keyword evidence="2 5" id="KW-0812">Transmembrane</keyword>
<keyword evidence="3 5" id="KW-1133">Transmembrane helix</keyword>
<proteinExistence type="predicted"/>
<dbReference type="InterPro" id="IPR051380">
    <property type="entry name" value="pH-response_reg_palI/RIM9"/>
</dbReference>
<accession>A0A6A4HSI2</accession>
<evidence type="ECO:0000256" key="2">
    <source>
        <dbReference type="ARBA" id="ARBA00022692"/>
    </source>
</evidence>
<sequence length="248" mass="26422">MKAHHKPLKAYPKISIICVILLLAAFVLLLLVGLSLPIIHPVYIIQVFAPSTNQPATSSASELRFGVWGVCAYSQLNPPSVLHDDGLCYGPKLGYANVIPTSLLSEIGLTQTEVDGVLEGLLGVLILHIIAAGFSFVSLFTSLFLASHGMTIFSLVLTIITALLSTIVFVVDAVIVGVAKSHIPTLTGNGLAVNVGNAVWLVLGALIASWLGIIFLSARACYCCGVRRKRYIDDGDEYSNDNSDSNND</sequence>
<evidence type="ECO:0000313" key="6">
    <source>
        <dbReference type="EMBL" id="KAE9400680.1"/>
    </source>
</evidence>
<feature type="transmembrane region" description="Helical" evidence="5">
    <location>
        <begin position="198"/>
        <end position="222"/>
    </location>
</feature>
<dbReference type="GO" id="GO:0032153">
    <property type="term" value="C:cell division site"/>
    <property type="evidence" value="ECO:0007669"/>
    <property type="project" value="TreeGrafter"/>
</dbReference>